<reference evidence="11" key="1">
    <citation type="submission" date="2025-08" db="UniProtKB">
        <authorList>
            <consortium name="RefSeq"/>
        </authorList>
    </citation>
    <scope>IDENTIFICATION</scope>
    <source>
        <tissue evidence="11">Muscle</tissue>
    </source>
</reference>
<dbReference type="InterPro" id="IPR049038">
    <property type="entry name" value="ADAM10_Cys-rich"/>
</dbReference>
<dbReference type="InterPro" id="IPR051489">
    <property type="entry name" value="ADAM_Metalloproteinase"/>
</dbReference>
<feature type="compositionally biased region" description="Basic and acidic residues" evidence="5">
    <location>
        <begin position="823"/>
        <end position="836"/>
    </location>
</feature>
<keyword evidence="10" id="KW-1185">Reference proteome</keyword>
<keyword evidence="3" id="KW-0165">Cleavage on pair of basic residues</keyword>
<feature type="compositionally biased region" description="Basic residues" evidence="5">
    <location>
        <begin position="837"/>
        <end position="856"/>
    </location>
</feature>
<dbReference type="EC" id="3.4.24.81" evidence="2"/>
<dbReference type="Gene3D" id="3.40.390.10">
    <property type="entry name" value="Collagenase (Catalytic Domain)"/>
    <property type="match status" value="1"/>
</dbReference>
<dbReference type="SMART" id="SM00050">
    <property type="entry name" value="DISIN"/>
    <property type="match status" value="1"/>
</dbReference>
<evidence type="ECO:0000259" key="9">
    <source>
        <dbReference type="PROSITE" id="PS50215"/>
    </source>
</evidence>
<proteinExistence type="predicted"/>
<evidence type="ECO:0000313" key="10">
    <source>
        <dbReference type="Proteomes" id="UP000694941"/>
    </source>
</evidence>
<keyword evidence="7" id="KW-0732">Signal</keyword>
<gene>
    <name evidence="11" type="primary">LOC106466516</name>
</gene>
<evidence type="ECO:0000256" key="3">
    <source>
        <dbReference type="ARBA" id="ARBA00022685"/>
    </source>
</evidence>
<dbReference type="PANTHER" id="PTHR45702:SF2">
    <property type="entry name" value="KUZBANIAN, ISOFORM A"/>
    <property type="match status" value="1"/>
</dbReference>
<evidence type="ECO:0000256" key="7">
    <source>
        <dbReference type="SAM" id="SignalP"/>
    </source>
</evidence>
<dbReference type="PROSITE" id="PS50215">
    <property type="entry name" value="ADAM_MEPRO"/>
    <property type="match status" value="1"/>
</dbReference>
<dbReference type="InterPro" id="IPR001762">
    <property type="entry name" value="Disintegrin_dom"/>
</dbReference>
<dbReference type="SUPFAM" id="SSF55486">
    <property type="entry name" value="Metalloproteases ('zincins'), catalytic domain"/>
    <property type="match status" value="1"/>
</dbReference>
<dbReference type="InterPro" id="IPR001590">
    <property type="entry name" value="Peptidase_M12B"/>
</dbReference>
<feature type="binding site" evidence="4">
    <location>
        <position position="437"/>
    </location>
    <ligand>
        <name>Zn(2+)</name>
        <dbReference type="ChEBI" id="CHEBI:29105"/>
        <note>catalytic</note>
    </ligand>
</feature>
<comment type="caution">
    <text evidence="4">Lacks conserved residue(s) required for the propagation of feature annotation.</text>
</comment>
<dbReference type="Pfam" id="PF13574">
    <property type="entry name" value="Reprolysin_2"/>
    <property type="match status" value="1"/>
</dbReference>
<feature type="domain" description="Peptidase M12B" evidence="9">
    <location>
        <begin position="244"/>
        <end position="482"/>
    </location>
</feature>
<evidence type="ECO:0000256" key="5">
    <source>
        <dbReference type="SAM" id="MobiDB-lite"/>
    </source>
</evidence>
<evidence type="ECO:0000259" key="8">
    <source>
        <dbReference type="PROSITE" id="PS50214"/>
    </source>
</evidence>
<dbReference type="PROSITE" id="PS50214">
    <property type="entry name" value="DISINTEGRIN_2"/>
    <property type="match status" value="1"/>
</dbReference>
<evidence type="ECO:0000256" key="2">
    <source>
        <dbReference type="ARBA" id="ARBA00012332"/>
    </source>
</evidence>
<dbReference type="Proteomes" id="UP000694941">
    <property type="component" value="Unplaced"/>
</dbReference>
<feature type="signal peptide" evidence="7">
    <location>
        <begin position="1"/>
        <end position="22"/>
    </location>
</feature>
<evidence type="ECO:0000313" key="11">
    <source>
        <dbReference type="RefSeq" id="XP_022250245.1"/>
    </source>
</evidence>
<evidence type="ECO:0000256" key="4">
    <source>
        <dbReference type="PROSITE-ProRule" id="PRU00276"/>
    </source>
</evidence>
<feature type="transmembrane region" description="Helical" evidence="6">
    <location>
        <begin position="720"/>
        <end position="744"/>
    </location>
</feature>
<accession>A0ABM1T2Y9</accession>
<name>A0ABM1T2Y9_LIMPO</name>
<feature type="active site" evidence="4">
    <location>
        <position position="428"/>
    </location>
</feature>
<comment type="catalytic activity">
    <reaction evidence="1">
        <text>Endopeptidase of broad specificity.</text>
        <dbReference type="EC" id="3.4.24.81"/>
    </reaction>
</comment>
<dbReference type="RefSeq" id="XP_022250245.1">
    <property type="nucleotide sequence ID" value="XM_022394537.1"/>
</dbReference>
<dbReference type="GeneID" id="106466516"/>
<dbReference type="SUPFAM" id="SSF57552">
    <property type="entry name" value="Blood coagulation inhibitor (disintegrin)"/>
    <property type="match status" value="1"/>
</dbReference>
<keyword evidence="4" id="KW-0862">Zinc</keyword>
<dbReference type="PANTHER" id="PTHR45702">
    <property type="entry name" value="ADAM10/ADAM17 METALLOPEPTIDASE FAMILY MEMBER"/>
    <property type="match status" value="1"/>
</dbReference>
<dbReference type="InterPro" id="IPR024079">
    <property type="entry name" value="MetalloPept_cat_dom_sf"/>
</dbReference>
<keyword evidence="6" id="KW-1133">Transmembrane helix</keyword>
<keyword evidence="4" id="KW-0479">Metal-binding</keyword>
<feature type="chain" id="PRO_5045507694" description="ADAM10 endopeptidase" evidence="7">
    <location>
        <begin position="23"/>
        <end position="872"/>
    </location>
</feature>
<evidence type="ECO:0000256" key="1">
    <source>
        <dbReference type="ARBA" id="ARBA00001809"/>
    </source>
</evidence>
<evidence type="ECO:0000256" key="6">
    <source>
        <dbReference type="SAM" id="Phobius"/>
    </source>
</evidence>
<dbReference type="Gene3D" id="4.10.70.10">
    <property type="entry name" value="Disintegrin domain"/>
    <property type="match status" value="1"/>
</dbReference>
<keyword evidence="6" id="KW-0812">Transmembrane</keyword>
<organism evidence="10 11">
    <name type="scientific">Limulus polyphemus</name>
    <name type="common">Atlantic horseshoe crab</name>
    <dbReference type="NCBI Taxonomy" id="6850"/>
    <lineage>
        <taxon>Eukaryota</taxon>
        <taxon>Metazoa</taxon>
        <taxon>Ecdysozoa</taxon>
        <taxon>Arthropoda</taxon>
        <taxon>Chelicerata</taxon>
        <taxon>Merostomata</taxon>
        <taxon>Xiphosura</taxon>
        <taxon>Limulidae</taxon>
        <taxon>Limulus</taxon>
    </lineage>
</organism>
<dbReference type="InterPro" id="IPR036436">
    <property type="entry name" value="Disintegrin_dom_sf"/>
</dbReference>
<feature type="binding site" evidence="4">
    <location>
        <position position="431"/>
    </location>
    <ligand>
        <name>Zn(2+)</name>
        <dbReference type="ChEBI" id="CHEBI:29105"/>
        <note>catalytic</note>
    </ligand>
</feature>
<feature type="binding site" evidence="4">
    <location>
        <position position="427"/>
    </location>
    <ligand>
        <name>Zn(2+)</name>
        <dbReference type="ChEBI" id="CHEBI:29105"/>
        <note>catalytic</note>
    </ligand>
</feature>
<sequence length="872" mass="100137">MKWLWKFKFILWIFTLFDFENAEQLNEYIQHYETLSYDSPKTCRHTSRTRRSPAVGEEVHIQFYAHKRKFHLRLKRDTSVFSPDLVIDTPAGKLVNVDISHLYKGDLFGEQGSMVYGSISDGLFDGKIHTLDKTYFVERAHKYFKNASKPFHSIIYMSTDVQDPHSAERTGHSGGCGVTEEVQQWMENIVNSEVQLEKPLQNEPHFGDGDSYFKRSRRQLVDKYSKLNNNVIWPEPLQSNNQRRECTLFIQTDTFLWNYIKSHFNKHFDTKIREEIVSLVAQHIHAINRIYENTDFKLYKGIKFVVRRLKINDTSACNETNRHSNPFCAPNIDVSNFLNLNSQVNHTGFCLAYIFTYRDFTGGTLGLAWVASAKGMSGGICEKHKSYREKVGGREVETKRSLNTGVITFLNYNSRVPPKVSELTLAHEIGHNFGSPHDYPNYCKPGGANGNYIMYASATSGDRPNNNKFSSCSIGNISSVLQAVFEEDGKHNCFSEVNGSFCGNKIVEEGEECDCGWDINECEEQCCYPKKIEPFLDYEPGAKPCTLRPGKKCSPSKGPCCKESCEFEEENIKCRDESECSKEALCDGLLADCPDSLPKDNKTICNGETQVCWNGQCVGSICEKYNLEECFLTENVSNKEEMCDVACKEPGKNKPCMSIDKIRDMKKLKLRPGSPCNNFKGYCDVFQVCRSVDAEGPLARLKNLLLDKNTLMDIKEFVTIYWWAVMLMVIGAAIFMGLFIKCCAVHTPSSNPRKPPAIRITDTLRRPSYTLRRMRHRPTLEQFQNSMELQVRADRMLYRDGYDDPPPPYVTIASCSHSRPSQGHRDQRNQNYEREKRSHHHEKQQRRWSQPGHRRLQPGPSQHSQSYLNHRM</sequence>
<feature type="domain" description="Disintegrin" evidence="8">
    <location>
        <begin position="499"/>
        <end position="601"/>
    </location>
</feature>
<feature type="compositionally biased region" description="Polar residues" evidence="5">
    <location>
        <begin position="859"/>
        <end position="872"/>
    </location>
</feature>
<keyword evidence="6" id="KW-0472">Membrane</keyword>
<dbReference type="Pfam" id="PF21299">
    <property type="entry name" value="ADAM10_Cys-rich"/>
    <property type="match status" value="1"/>
</dbReference>
<protein>
    <recommendedName>
        <fullName evidence="2">ADAM10 endopeptidase</fullName>
        <ecNumber evidence="2">3.4.24.81</ecNumber>
    </recommendedName>
</protein>
<dbReference type="Pfam" id="PF00200">
    <property type="entry name" value="Disintegrin"/>
    <property type="match status" value="1"/>
</dbReference>
<feature type="region of interest" description="Disordered" evidence="5">
    <location>
        <begin position="809"/>
        <end position="872"/>
    </location>
</feature>